<dbReference type="Pfam" id="PF02558">
    <property type="entry name" value="ApbA"/>
    <property type="match status" value="1"/>
</dbReference>
<sequence length="391" mass="45142">MTFILGCGNIGSLIATSLKKVSRSEITLIFQNQKRLEQFVKNESTITMKYSNINQIESTQFPAMTYSSLRKSYNQRLRSLNKTIDQFIGNQPPQHPEQISESSFPVDEGKRFIDNLIITTKAQDTYNSLLPLFPLINDQTNLVFIQNGAGVVEQIYKSYFAKLPPNQRPANIFQGIINHGVYRLDNKNFEFTHTSRGKGELKLGKYTDPNGSEIDKSTELPEIISDLAKTDLHVSYSPNPLDFQLVYFEKLIVNAIVNPLTTLFECRNGELLEMSRIRPLMTKLLKEDIKFLYLNYFNEKNYSASDLQIIQNTIDEERLMNIILKVIKLTANNYSSMLQDYKLNKKSFEINYLNGFFVRSDTSNTPYNKMLVDMIQNKQDMRDYKQSNISL</sequence>
<accession>A0AAV5QPR4</accession>
<name>A0AAV5QPR4_9ASCO</name>
<keyword evidence="2" id="KW-0521">NADP</keyword>
<dbReference type="InterPro" id="IPR013752">
    <property type="entry name" value="KPA_reductase"/>
</dbReference>
<evidence type="ECO:0000259" key="4">
    <source>
        <dbReference type="Pfam" id="PF02558"/>
    </source>
</evidence>
<dbReference type="PANTHER" id="PTHR43765:SF2">
    <property type="entry name" value="2-DEHYDROPANTOATE 2-REDUCTASE"/>
    <property type="match status" value="1"/>
</dbReference>
<proteinExistence type="inferred from homology"/>
<dbReference type="PANTHER" id="PTHR43765">
    <property type="entry name" value="2-DEHYDROPANTOATE 2-REDUCTASE-RELATED"/>
    <property type="match status" value="1"/>
</dbReference>
<dbReference type="GO" id="GO:0005739">
    <property type="term" value="C:mitochondrion"/>
    <property type="evidence" value="ECO:0007669"/>
    <property type="project" value="TreeGrafter"/>
</dbReference>
<dbReference type="Gene3D" id="3.40.50.720">
    <property type="entry name" value="NAD(P)-binding Rossmann-like Domain"/>
    <property type="match status" value="1"/>
</dbReference>
<dbReference type="Pfam" id="PF08546">
    <property type="entry name" value="ApbA_C"/>
    <property type="match status" value="1"/>
</dbReference>
<dbReference type="GO" id="GO:0008677">
    <property type="term" value="F:2-dehydropantoate 2-reductase activity"/>
    <property type="evidence" value="ECO:0007669"/>
    <property type="project" value="TreeGrafter"/>
</dbReference>
<dbReference type="GO" id="GO:0050661">
    <property type="term" value="F:NADP binding"/>
    <property type="evidence" value="ECO:0007669"/>
    <property type="project" value="TreeGrafter"/>
</dbReference>
<feature type="domain" description="Ketopantoate reductase C-terminal" evidence="5">
    <location>
        <begin position="242"/>
        <end position="379"/>
    </location>
</feature>
<organism evidence="6 7">
    <name type="scientific">Saccharomycopsis crataegensis</name>
    <dbReference type="NCBI Taxonomy" id="43959"/>
    <lineage>
        <taxon>Eukaryota</taxon>
        <taxon>Fungi</taxon>
        <taxon>Dikarya</taxon>
        <taxon>Ascomycota</taxon>
        <taxon>Saccharomycotina</taxon>
        <taxon>Saccharomycetes</taxon>
        <taxon>Saccharomycopsidaceae</taxon>
        <taxon>Saccharomycopsis</taxon>
    </lineage>
</organism>
<dbReference type="EMBL" id="BTFZ01000011">
    <property type="protein sequence ID" value="GMM36290.1"/>
    <property type="molecule type" value="Genomic_DNA"/>
</dbReference>
<dbReference type="Gene3D" id="1.10.1040.10">
    <property type="entry name" value="N-(1-d-carboxylethyl)-l-norvaline Dehydrogenase, domain 2"/>
    <property type="match status" value="1"/>
</dbReference>
<dbReference type="SUPFAM" id="SSF48179">
    <property type="entry name" value="6-phosphogluconate dehydrogenase C-terminal domain-like"/>
    <property type="match status" value="1"/>
</dbReference>
<feature type="domain" description="Ketopantoate reductase N-terminal" evidence="4">
    <location>
        <begin position="3"/>
        <end position="206"/>
    </location>
</feature>
<dbReference type="GeneID" id="90074265"/>
<reference evidence="6 7" key="1">
    <citation type="journal article" date="2023" name="Elife">
        <title>Identification of key yeast species and microbe-microbe interactions impacting larval growth of Drosophila in the wild.</title>
        <authorList>
            <person name="Mure A."/>
            <person name="Sugiura Y."/>
            <person name="Maeda R."/>
            <person name="Honda K."/>
            <person name="Sakurai N."/>
            <person name="Takahashi Y."/>
            <person name="Watada M."/>
            <person name="Katoh T."/>
            <person name="Gotoh A."/>
            <person name="Gotoh Y."/>
            <person name="Taniguchi I."/>
            <person name="Nakamura K."/>
            <person name="Hayashi T."/>
            <person name="Katayama T."/>
            <person name="Uemura T."/>
            <person name="Hattori Y."/>
        </authorList>
    </citation>
    <scope>NUCLEOTIDE SEQUENCE [LARGE SCALE GENOMIC DNA]</scope>
    <source>
        <strain evidence="6 7">SC-9</strain>
    </source>
</reference>
<evidence type="ECO:0000256" key="1">
    <source>
        <dbReference type="ARBA" id="ARBA00007870"/>
    </source>
</evidence>
<dbReference type="InterPro" id="IPR036291">
    <property type="entry name" value="NAD(P)-bd_dom_sf"/>
</dbReference>
<dbReference type="InterPro" id="IPR008927">
    <property type="entry name" value="6-PGluconate_DH-like_C_sf"/>
</dbReference>
<dbReference type="InterPro" id="IPR050838">
    <property type="entry name" value="Ketopantoate_reductase"/>
</dbReference>
<dbReference type="InterPro" id="IPR013328">
    <property type="entry name" value="6PGD_dom2"/>
</dbReference>
<dbReference type="AlphaFoldDB" id="A0AAV5QPR4"/>
<keyword evidence="3" id="KW-0560">Oxidoreductase</keyword>
<evidence type="ECO:0000256" key="2">
    <source>
        <dbReference type="ARBA" id="ARBA00022857"/>
    </source>
</evidence>
<dbReference type="Proteomes" id="UP001360560">
    <property type="component" value="Unassembled WGS sequence"/>
</dbReference>
<dbReference type="RefSeq" id="XP_064853286.1">
    <property type="nucleotide sequence ID" value="XM_064997214.1"/>
</dbReference>
<evidence type="ECO:0000259" key="5">
    <source>
        <dbReference type="Pfam" id="PF08546"/>
    </source>
</evidence>
<gene>
    <name evidence="6" type="ORF">DASC09_036150</name>
</gene>
<comment type="caution">
    <text evidence="6">The sequence shown here is derived from an EMBL/GenBank/DDBJ whole genome shotgun (WGS) entry which is preliminary data.</text>
</comment>
<dbReference type="SUPFAM" id="SSF51735">
    <property type="entry name" value="NAD(P)-binding Rossmann-fold domains"/>
    <property type="match status" value="1"/>
</dbReference>
<comment type="similarity">
    <text evidence="1">Belongs to the ketopantoate reductase family.</text>
</comment>
<evidence type="ECO:0000313" key="6">
    <source>
        <dbReference type="EMBL" id="GMM36290.1"/>
    </source>
</evidence>
<evidence type="ECO:0000256" key="3">
    <source>
        <dbReference type="ARBA" id="ARBA00023002"/>
    </source>
</evidence>
<evidence type="ECO:0000313" key="7">
    <source>
        <dbReference type="Proteomes" id="UP001360560"/>
    </source>
</evidence>
<keyword evidence="7" id="KW-1185">Reference proteome</keyword>
<dbReference type="InterPro" id="IPR013332">
    <property type="entry name" value="KPR_N"/>
</dbReference>
<protein>
    <submittedName>
        <fullName evidence="6">2-dehydropantoate 2-reductase</fullName>
    </submittedName>
</protein>